<accession>A0A510JDL2</accession>
<protein>
    <recommendedName>
        <fullName evidence="6 7">Peptidyl-tRNA hydrolase</fullName>
        <shortName evidence="7">Pth</shortName>
        <ecNumber evidence="1 7">3.1.1.29</ecNumber>
    </recommendedName>
</protein>
<dbReference type="InterPro" id="IPR001328">
    <property type="entry name" value="Pept_tRNA_hydro"/>
</dbReference>
<dbReference type="OrthoDB" id="9800507at2"/>
<dbReference type="FunFam" id="3.40.50.1470:FF:000001">
    <property type="entry name" value="Peptidyl-tRNA hydrolase"/>
    <property type="match status" value="1"/>
</dbReference>
<keyword evidence="7" id="KW-0963">Cytoplasm</keyword>
<comment type="subcellular location">
    <subcellularLocation>
        <location evidence="7">Cytoplasm</location>
    </subcellularLocation>
</comment>
<dbReference type="PANTHER" id="PTHR17224">
    <property type="entry name" value="PEPTIDYL-TRNA HYDROLASE"/>
    <property type="match status" value="1"/>
</dbReference>
<dbReference type="InterPro" id="IPR036416">
    <property type="entry name" value="Pept_tRNA_hydro_sf"/>
</dbReference>
<name>A0A510JDL2_9FUSO</name>
<dbReference type="GO" id="GO:0004045">
    <property type="term" value="F:peptidyl-tRNA hydrolase activity"/>
    <property type="evidence" value="ECO:0007669"/>
    <property type="project" value="UniProtKB-UniRule"/>
</dbReference>
<comment type="similarity">
    <text evidence="5 7 9">Belongs to the PTH family.</text>
</comment>
<dbReference type="NCBIfam" id="TIGR00447">
    <property type="entry name" value="pth"/>
    <property type="match status" value="1"/>
</dbReference>
<dbReference type="AlphaFoldDB" id="A0A510JDL2"/>
<dbReference type="InterPro" id="IPR018171">
    <property type="entry name" value="Pept_tRNA_hydro_CS"/>
</dbReference>
<dbReference type="SUPFAM" id="SSF53178">
    <property type="entry name" value="Peptidyl-tRNA hydrolase-like"/>
    <property type="match status" value="1"/>
</dbReference>
<dbReference type="PROSITE" id="PS01196">
    <property type="entry name" value="PEPT_TRNA_HYDROL_2"/>
    <property type="match status" value="1"/>
</dbReference>
<comment type="function">
    <text evidence="7">Catalyzes the release of premature peptidyl moieties from peptidyl-tRNA molecules trapped in stalled 50S ribosomal subunits, and thus maintains levels of free tRNAs and 50S ribosomes.</text>
</comment>
<evidence type="ECO:0000256" key="8">
    <source>
        <dbReference type="RuleBase" id="RU000673"/>
    </source>
</evidence>
<feature type="binding site" evidence="7">
    <location>
        <position position="113"/>
    </location>
    <ligand>
        <name>tRNA</name>
        <dbReference type="ChEBI" id="CHEBI:17843"/>
    </ligand>
</feature>
<evidence type="ECO:0000256" key="3">
    <source>
        <dbReference type="ARBA" id="ARBA00022801"/>
    </source>
</evidence>
<evidence type="ECO:0000256" key="7">
    <source>
        <dbReference type="HAMAP-Rule" id="MF_00083"/>
    </source>
</evidence>
<feature type="active site" description="Proton acceptor" evidence="7">
    <location>
        <position position="19"/>
    </location>
</feature>
<dbReference type="Proteomes" id="UP000321892">
    <property type="component" value="Chromosome"/>
</dbReference>
<keyword evidence="11" id="KW-1185">Reference proteome</keyword>
<feature type="binding site" evidence="7">
    <location>
        <position position="14"/>
    </location>
    <ligand>
        <name>tRNA</name>
        <dbReference type="ChEBI" id="CHEBI:17843"/>
    </ligand>
</feature>
<dbReference type="PANTHER" id="PTHR17224:SF1">
    <property type="entry name" value="PEPTIDYL-TRNA HYDROLASE"/>
    <property type="match status" value="1"/>
</dbReference>
<organism evidence="10 11">
    <name type="scientific">Leptotrichia hofstadii</name>
    <dbReference type="NCBI Taxonomy" id="157688"/>
    <lineage>
        <taxon>Bacteria</taxon>
        <taxon>Fusobacteriati</taxon>
        <taxon>Fusobacteriota</taxon>
        <taxon>Fusobacteriia</taxon>
        <taxon>Fusobacteriales</taxon>
        <taxon>Leptotrichiaceae</taxon>
        <taxon>Leptotrichia</taxon>
    </lineage>
</organism>
<keyword evidence="3 7" id="KW-0378">Hydrolase</keyword>
<dbReference type="GO" id="GO:0005737">
    <property type="term" value="C:cytoplasm"/>
    <property type="evidence" value="ECO:0007669"/>
    <property type="project" value="UniProtKB-SubCell"/>
</dbReference>
<dbReference type="Gene3D" id="3.40.50.1470">
    <property type="entry name" value="Peptidyl-tRNA hydrolase"/>
    <property type="match status" value="1"/>
</dbReference>
<feature type="binding site" evidence="7">
    <location>
        <position position="64"/>
    </location>
    <ligand>
        <name>tRNA</name>
        <dbReference type="ChEBI" id="CHEBI:17843"/>
    </ligand>
</feature>
<dbReference type="EC" id="3.1.1.29" evidence="1 7"/>
<dbReference type="CDD" id="cd00462">
    <property type="entry name" value="PTH"/>
    <property type="match status" value="1"/>
</dbReference>
<reference evidence="10 11" key="1">
    <citation type="submission" date="2019-07" db="EMBL/GenBank/DDBJ databases">
        <title>Complete Genome Sequence of Leptotrichia hofstadii Strain JCM16775.</title>
        <authorList>
            <person name="Watanabe S."/>
            <person name="Cui L."/>
        </authorList>
    </citation>
    <scope>NUCLEOTIDE SEQUENCE [LARGE SCALE GENOMIC DNA]</scope>
    <source>
        <strain evidence="10 11">JCM16775</strain>
    </source>
</reference>
<dbReference type="RefSeq" id="WP_006805454.1">
    <property type="nucleotide sequence ID" value="NZ_AP019823.1"/>
</dbReference>
<keyword evidence="4 7" id="KW-0694">RNA-binding</keyword>
<evidence type="ECO:0000256" key="9">
    <source>
        <dbReference type="RuleBase" id="RU004320"/>
    </source>
</evidence>
<proteinExistence type="inferred from homology"/>
<dbReference type="KEGG" id="lhf:JCM16775_0053"/>
<evidence type="ECO:0000256" key="2">
    <source>
        <dbReference type="ARBA" id="ARBA00022555"/>
    </source>
</evidence>
<dbReference type="HAMAP" id="MF_00083">
    <property type="entry name" value="Pept_tRNA_hydro_bact"/>
    <property type="match status" value="1"/>
</dbReference>
<feature type="site" description="Discriminates between blocked and unblocked aminoacyl-tRNA" evidence="7">
    <location>
        <position position="9"/>
    </location>
</feature>
<evidence type="ECO:0000256" key="4">
    <source>
        <dbReference type="ARBA" id="ARBA00022884"/>
    </source>
</evidence>
<dbReference type="GO" id="GO:0000049">
    <property type="term" value="F:tRNA binding"/>
    <property type="evidence" value="ECO:0007669"/>
    <property type="project" value="UniProtKB-UniRule"/>
</dbReference>
<evidence type="ECO:0000313" key="11">
    <source>
        <dbReference type="Proteomes" id="UP000321892"/>
    </source>
</evidence>
<evidence type="ECO:0000256" key="6">
    <source>
        <dbReference type="ARBA" id="ARBA00050038"/>
    </source>
</evidence>
<evidence type="ECO:0000313" key="10">
    <source>
        <dbReference type="EMBL" id="BBM37378.1"/>
    </source>
</evidence>
<comment type="catalytic activity">
    <reaction evidence="7 8">
        <text>an N-acyl-L-alpha-aminoacyl-tRNA + H2O = an N-acyl-L-amino acid + a tRNA + H(+)</text>
        <dbReference type="Rhea" id="RHEA:54448"/>
        <dbReference type="Rhea" id="RHEA-COMP:10123"/>
        <dbReference type="Rhea" id="RHEA-COMP:13883"/>
        <dbReference type="ChEBI" id="CHEBI:15377"/>
        <dbReference type="ChEBI" id="CHEBI:15378"/>
        <dbReference type="ChEBI" id="CHEBI:59874"/>
        <dbReference type="ChEBI" id="CHEBI:78442"/>
        <dbReference type="ChEBI" id="CHEBI:138191"/>
        <dbReference type="EC" id="3.1.1.29"/>
    </reaction>
</comment>
<dbReference type="GO" id="GO:0006515">
    <property type="term" value="P:protein quality control for misfolded or incompletely synthesized proteins"/>
    <property type="evidence" value="ECO:0007669"/>
    <property type="project" value="UniProtKB-UniRule"/>
</dbReference>
<gene>
    <name evidence="7" type="primary">pth</name>
    <name evidence="10" type="ORF">JCM16775_0053</name>
</gene>
<comment type="function">
    <text evidence="7">Hydrolyzes ribosome-free peptidyl-tRNAs (with 1 or more amino acids incorporated), which drop off the ribosome during protein synthesis, or as a result of ribosome stalling.</text>
</comment>
<feature type="binding site" evidence="7">
    <location>
        <position position="66"/>
    </location>
    <ligand>
        <name>tRNA</name>
        <dbReference type="ChEBI" id="CHEBI:17843"/>
    </ligand>
</feature>
<dbReference type="GO" id="GO:0072344">
    <property type="term" value="P:rescue of stalled ribosome"/>
    <property type="evidence" value="ECO:0007669"/>
    <property type="project" value="UniProtKB-UniRule"/>
</dbReference>
<evidence type="ECO:0000256" key="1">
    <source>
        <dbReference type="ARBA" id="ARBA00013260"/>
    </source>
</evidence>
<dbReference type="Pfam" id="PF01195">
    <property type="entry name" value="Pept_tRNA_hydro"/>
    <property type="match status" value="1"/>
</dbReference>
<dbReference type="PROSITE" id="PS01195">
    <property type="entry name" value="PEPT_TRNA_HYDROL_1"/>
    <property type="match status" value="1"/>
</dbReference>
<sequence>MKLIVGLGNPGEQYKLTRHNIGFIFVDEYLKENNITDIREKFKSLFVQTNHKGDKVFYQKPMTFMNLSGEAVGEAVRFFKLDPETDLFVIYDDMDMPFGKLKIKQNGSAGGHNGIKSIISHVGNEFARIKFGIGKPETKEETLGFVLGKFSPEEKEIVKNSREKIFNLIDDIKDDMTISRLMNKYNTK</sequence>
<keyword evidence="2 7" id="KW-0820">tRNA-binding</keyword>
<comment type="subunit">
    <text evidence="7">Monomer.</text>
</comment>
<feature type="site" description="Stabilizes the basic form of H active site to accept a proton" evidence="7">
    <location>
        <position position="92"/>
    </location>
</feature>
<evidence type="ECO:0000256" key="5">
    <source>
        <dbReference type="ARBA" id="ARBA00038063"/>
    </source>
</evidence>
<dbReference type="EMBL" id="AP019823">
    <property type="protein sequence ID" value="BBM37378.1"/>
    <property type="molecule type" value="Genomic_DNA"/>
</dbReference>